<keyword evidence="4" id="KW-0812">Transmembrane</keyword>
<feature type="compositionally biased region" description="Low complexity" evidence="3">
    <location>
        <begin position="7"/>
        <end position="23"/>
    </location>
</feature>
<name>A0A1X2IHI0_9FUNG</name>
<dbReference type="STRING" id="90262.A0A1X2IHI0"/>
<evidence type="ECO:0000256" key="3">
    <source>
        <dbReference type="SAM" id="MobiDB-lite"/>
    </source>
</evidence>
<keyword evidence="2 4" id="KW-0472">Membrane</keyword>
<reference evidence="5 6" key="1">
    <citation type="submission" date="2016-07" db="EMBL/GenBank/DDBJ databases">
        <title>Pervasive Adenine N6-methylation of Active Genes in Fungi.</title>
        <authorList>
            <consortium name="DOE Joint Genome Institute"/>
            <person name="Mondo S.J."/>
            <person name="Dannebaum R.O."/>
            <person name="Kuo R.C."/>
            <person name="Labutti K."/>
            <person name="Haridas S."/>
            <person name="Kuo A."/>
            <person name="Salamov A."/>
            <person name="Ahrendt S.R."/>
            <person name="Lipzen A."/>
            <person name="Sullivan W."/>
            <person name="Andreopoulos W.B."/>
            <person name="Clum A."/>
            <person name="Lindquist E."/>
            <person name="Daum C."/>
            <person name="Ramamoorthy G.K."/>
            <person name="Gryganskyi A."/>
            <person name="Culley D."/>
            <person name="Magnuson J.K."/>
            <person name="James T.Y."/>
            <person name="O'Malley M.A."/>
            <person name="Stajich J.E."/>
            <person name="Spatafora J.W."/>
            <person name="Visel A."/>
            <person name="Grigoriev I.V."/>
        </authorList>
    </citation>
    <scope>NUCLEOTIDE SEQUENCE [LARGE SCALE GENOMIC DNA]</scope>
    <source>
        <strain evidence="5 6">NRRL 1336</strain>
    </source>
</reference>
<dbReference type="InterPro" id="IPR044839">
    <property type="entry name" value="NDR1-like"/>
</dbReference>
<evidence type="ECO:0000256" key="2">
    <source>
        <dbReference type="ARBA" id="ARBA00023136"/>
    </source>
</evidence>
<keyword evidence="6" id="KW-1185">Reference proteome</keyword>
<dbReference type="PANTHER" id="PTHR31234:SF2">
    <property type="entry name" value="OS05G0199100 PROTEIN"/>
    <property type="match status" value="1"/>
</dbReference>
<evidence type="ECO:0000313" key="5">
    <source>
        <dbReference type="EMBL" id="ORZ16598.1"/>
    </source>
</evidence>
<feature type="region of interest" description="Disordered" evidence="3">
    <location>
        <begin position="1"/>
        <end position="54"/>
    </location>
</feature>
<protein>
    <recommendedName>
        <fullName evidence="7">Late embryogenesis abundant protein LEA-2 subgroup domain-containing protein</fullName>
    </recommendedName>
</protein>
<dbReference type="GO" id="GO:0016020">
    <property type="term" value="C:membrane"/>
    <property type="evidence" value="ECO:0007669"/>
    <property type="project" value="UniProtKB-SubCell"/>
</dbReference>
<evidence type="ECO:0008006" key="7">
    <source>
        <dbReference type="Google" id="ProtNLM"/>
    </source>
</evidence>
<keyword evidence="4" id="KW-1133">Transmembrane helix</keyword>
<organism evidence="5 6">
    <name type="scientific">Absidia repens</name>
    <dbReference type="NCBI Taxonomy" id="90262"/>
    <lineage>
        <taxon>Eukaryota</taxon>
        <taxon>Fungi</taxon>
        <taxon>Fungi incertae sedis</taxon>
        <taxon>Mucoromycota</taxon>
        <taxon>Mucoromycotina</taxon>
        <taxon>Mucoromycetes</taxon>
        <taxon>Mucorales</taxon>
        <taxon>Cunninghamellaceae</taxon>
        <taxon>Absidia</taxon>
    </lineage>
</organism>
<dbReference type="EMBL" id="MCGE01000011">
    <property type="protein sequence ID" value="ORZ16598.1"/>
    <property type="molecule type" value="Genomic_DNA"/>
</dbReference>
<comment type="subcellular location">
    <subcellularLocation>
        <location evidence="1">Membrane</location>
    </subcellularLocation>
</comment>
<dbReference type="AlphaFoldDB" id="A0A1X2IHI0"/>
<evidence type="ECO:0000313" key="6">
    <source>
        <dbReference type="Proteomes" id="UP000193560"/>
    </source>
</evidence>
<feature type="transmembrane region" description="Helical" evidence="4">
    <location>
        <begin position="78"/>
        <end position="100"/>
    </location>
</feature>
<dbReference type="GO" id="GO:0098542">
    <property type="term" value="P:defense response to other organism"/>
    <property type="evidence" value="ECO:0007669"/>
    <property type="project" value="InterPro"/>
</dbReference>
<dbReference type="PANTHER" id="PTHR31234">
    <property type="entry name" value="LATE EMBRYOGENESIS ABUNDANT (LEA) HYDROXYPROLINE-RICH GLYCOPROTEIN FAMILY"/>
    <property type="match status" value="1"/>
</dbReference>
<evidence type="ECO:0000256" key="4">
    <source>
        <dbReference type="SAM" id="Phobius"/>
    </source>
</evidence>
<accession>A0A1X2IHI0</accession>
<sequence>MPEVNRTNSLSPSSSSTLSQSPNTKLSEKQLAEKNGDIDTTIDEEKGSTQCKKKKKRRMDNKNGCLRCLCCACCLPKWATYILWFIIISIIIVIIVLGAIMSKFVLPTIEVGSVTNSTGNDDSTISFNKDKLQLNFGLTINAKNPNLLPIYVSDMNATAYYPDPLGTDKQTQIGGGFLQSQELPKYSDFSFIFPFSIVYDSMVDPDQVILNDLAEKCGLTGEEPQDLTISYTIHVTAKVLFVSVHPTIKSQSTFACPIQNDENGSFLRK</sequence>
<gene>
    <name evidence="5" type="ORF">BCR42DRAFT_375296</name>
</gene>
<proteinExistence type="predicted"/>
<dbReference type="Proteomes" id="UP000193560">
    <property type="component" value="Unassembled WGS sequence"/>
</dbReference>
<feature type="compositionally biased region" description="Basic and acidic residues" evidence="3">
    <location>
        <begin position="26"/>
        <end position="47"/>
    </location>
</feature>
<comment type="caution">
    <text evidence="5">The sequence shown here is derived from an EMBL/GenBank/DDBJ whole genome shotgun (WGS) entry which is preliminary data.</text>
</comment>
<evidence type="ECO:0000256" key="1">
    <source>
        <dbReference type="ARBA" id="ARBA00004370"/>
    </source>
</evidence>
<dbReference type="OrthoDB" id="20273at2759"/>